<dbReference type="SUPFAM" id="SSF142433">
    <property type="entry name" value="CinA-like"/>
    <property type="match status" value="1"/>
</dbReference>
<sequence length="235" mass="24806">VSEEASMLAARLVRRLKKEGWSLSVAESCTGGLLASCFTDISGASAWFSQGWVTYSNESKIAQLGVAPKKLEKRGSVSHEVALGMAQGAQQSSGSSVSISITGIAGPTGGDVGKPVGTVYVAICIGDSYLVRRGEFGGGDRASNKHSFVIFAMQKAIEAWDTHFGRIEAVRLAAEAEAAADDSIDLDLSQALSSINPDLDTWKENTVWTSEKVATTLDEQGKAALGDDAEWSEEQ</sequence>
<name>A0A382Z0Q8_9ZZZZ</name>
<dbReference type="Gene3D" id="3.90.950.20">
    <property type="entry name" value="CinA-like"/>
    <property type="match status" value="1"/>
</dbReference>
<gene>
    <name evidence="2" type="ORF">METZ01_LOCUS441172</name>
</gene>
<feature type="domain" description="CinA C-terminal" evidence="1">
    <location>
        <begin position="8"/>
        <end position="156"/>
    </location>
</feature>
<dbReference type="InterPro" id="IPR008136">
    <property type="entry name" value="CinA_C"/>
</dbReference>
<evidence type="ECO:0000259" key="1">
    <source>
        <dbReference type="Pfam" id="PF02464"/>
    </source>
</evidence>
<dbReference type="EMBL" id="UINC01179574">
    <property type="protein sequence ID" value="SVD88318.1"/>
    <property type="molecule type" value="Genomic_DNA"/>
</dbReference>
<evidence type="ECO:0000313" key="2">
    <source>
        <dbReference type="EMBL" id="SVD88318.1"/>
    </source>
</evidence>
<dbReference type="InterPro" id="IPR036653">
    <property type="entry name" value="CinA-like_C"/>
</dbReference>
<accession>A0A382Z0Q8</accession>
<proteinExistence type="predicted"/>
<reference evidence="2" key="1">
    <citation type="submission" date="2018-05" db="EMBL/GenBank/DDBJ databases">
        <authorList>
            <person name="Lanie J.A."/>
            <person name="Ng W.-L."/>
            <person name="Kazmierczak K.M."/>
            <person name="Andrzejewski T.M."/>
            <person name="Davidsen T.M."/>
            <person name="Wayne K.J."/>
            <person name="Tettelin H."/>
            <person name="Glass J.I."/>
            <person name="Rusch D."/>
            <person name="Podicherti R."/>
            <person name="Tsui H.-C.T."/>
            <person name="Winkler M.E."/>
        </authorList>
    </citation>
    <scope>NUCLEOTIDE SEQUENCE</scope>
</reference>
<dbReference type="NCBIfam" id="TIGR00199">
    <property type="entry name" value="PncC_domain"/>
    <property type="match status" value="1"/>
</dbReference>
<feature type="non-terminal residue" evidence="2">
    <location>
        <position position="1"/>
    </location>
</feature>
<dbReference type="Pfam" id="PF02464">
    <property type="entry name" value="CinA"/>
    <property type="match status" value="1"/>
</dbReference>
<dbReference type="AlphaFoldDB" id="A0A382Z0Q8"/>
<protein>
    <recommendedName>
        <fullName evidence="1">CinA C-terminal domain-containing protein</fullName>
    </recommendedName>
</protein>
<organism evidence="2">
    <name type="scientific">marine metagenome</name>
    <dbReference type="NCBI Taxonomy" id="408172"/>
    <lineage>
        <taxon>unclassified sequences</taxon>
        <taxon>metagenomes</taxon>
        <taxon>ecological metagenomes</taxon>
    </lineage>
</organism>